<evidence type="ECO:0000313" key="9">
    <source>
        <dbReference type="EMBL" id="HIT39389.1"/>
    </source>
</evidence>
<feature type="transmembrane region" description="Helical" evidence="7">
    <location>
        <begin position="166"/>
        <end position="186"/>
    </location>
</feature>
<keyword evidence="4 7" id="KW-1133">Transmembrane helix</keyword>
<comment type="similarity">
    <text evidence="2">Belongs to the complex I subunit 4 family.</text>
</comment>
<keyword evidence="5 7" id="KW-0472">Membrane</keyword>
<feature type="transmembrane region" description="Helical" evidence="7">
    <location>
        <begin position="306"/>
        <end position="325"/>
    </location>
</feature>
<dbReference type="GO" id="GO:0012505">
    <property type="term" value="C:endomembrane system"/>
    <property type="evidence" value="ECO:0007669"/>
    <property type="project" value="UniProtKB-SubCell"/>
</dbReference>
<dbReference type="NCBIfam" id="TIGR01972">
    <property type="entry name" value="NDH_I_M"/>
    <property type="match status" value="1"/>
</dbReference>
<evidence type="ECO:0000256" key="3">
    <source>
        <dbReference type="ARBA" id="ARBA00022692"/>
    </source>
</evidence>
<name>A0A9D1GFP1_9BACT</name>
<feature type="transmembrane region" description="Helical" evidence="7">
    <location>
        <begin position="85"/>
        <end position="106"/>
    </location>
</feature>
<evidence type="ECO:0000256" key="5">
    <source>
        <dbReference type="ARBA" id="ARBA00023136"/>
    </source>
</evidence>
<dbReference type="PANTHER" id="PTHR43507">
    <property type="entry name" value="NADH-UBIQUINONE OXIDOREDUCTASE CHAIN 4"/>
    <property type="match status" value="1"/>
</dbReference>
<reference evidence="9" key="1">
    <citation type="submission" date="2020-10" db="EMBL/GenBank/DDBJ databases">
        <authorList>
            <person name="Gilroy R."/>
        </authorList>
    </citation>
    <scope>NUCLEOTIDE SEQUENCE</scope>
    <source>
        <strain evidence="9">21143</strain>
    </source>
</reference>
<gene>
    <name evidence="9" type="ORF">IAD06_05070</name>
</gene>
<evidence type="ECO:0000256" key="1">
    <source>
        <dbReference type="ARBA" id="ARBA00004127"/>
    </source>
</evidence>
<feature type="transmembrane region" description="Helical" evidence="7">
    <location>
        <begin position="213"/>
        <end position="233"/>
    </location>
</feature>
<proteinExistence type="inferred from homology"/>
<comment type="caution">
    <text evidence="9">The sequence shown here is derived from an EMBL/GenBank/DDBJ whole genome shotgun (WGS) entry which is preliminary data.</text>
</comment>
<dbReference type="InterPro" id="IPR001750">
    <property type="entry name" value="ND/Mrp_TM"/>
</dbReference>
<dbReference type="PANTHER" id="PTHR43507:SF4">
    <property type="entry name" value="PROTON-TRANSLOCATING NADH-QUINONE OXIDOREDUCTASE, CHAIN M"/>
    <property type="match status" value="1"/>
</dbReference>
<dbReference type="InterPro" id="IPR010227">
    <property type="entry name" value="NADH_Q_OxRdtase_chainM/4"/>
</dbReference>
<feature type="transmembrane region" description="Helical" evidence="7">
    <location>
        <begin position="31"/>
        <end position="50"/>
    </location>
</feature>
<evidence type="ECO:0000313" key="10">
    <source>
        <dbReference type="Proteomes" id="UP000886722"/>
    </source>
</evidence>
<dbReference type="PRINTS" id="PR01437">
    <property type="entry name" value="NUOXDRDTASE4"/>
</dbReference>
<dbReference type="GO" id="GO:0042773">
    <property type="term" value="P:ATP synthesis coupled electron transport"/>
    <property type="evidence" value="ECO:0007669"/>
    <property type="project" value="InterPro"/>
</dbReference>
<dbReference type="GO" id="GO:0048039">
    <property type="term" value="F:ubiquinone binding"/>
    <property type="evidence" value="ECO:0007669"/>
    <property type="project" value="TreeGrafter"/>
</dbReference>
<dbReference type="AlphaFoldDB" id="A0A9D1GFP1"/>
<dbReference type="GO" id="GO:0003954">
    <property type="term" value="F:NADH dehydrogenase activity"/>
    <property type="evidence" value="ECO:0007669"/>
    <property type="project" value="TreeGrafter"/>
</dbReference>
<feature type="transmembrane region" description="Helical" evidence="7">
    <location>
        <begin position="457"/>
        <end position="480"/>
    </location>
</feature>
<evidence type="ECO:0000256" key="7">
    <source>
        <dbReference type="SAM" id="Phobius"/>
    </source>
</evidence>
<evidence type="ECO:0000256" key="2">
    <source>
        <dbReference type="ARBA" id="ARBA00009025"/>
    </source>
</evidence>
<feature type="transmembrane region" description="Helical" evidence="7">
    <location>
        <begin position="113"/>
        <end position="131"/>
    </location>
</feature>
<dbReference type="GO" id="GO:0008137">
    <property type="term" value="F:NADH dehydrogenase (ubiquinone) activity"/>
    <property type="evidence" value="ECO:0007669"/>
    <property type="project" value="InterPro"/>
</dbReference>
<evidence type="ECO:0000256" key="6">
    <source>
        <dbReference type="RuleBase" id="RU000320"/>
    </source>
</evidence>
<feature type="transmembrane region" description="Helical" evidence="7">
    <location>
        <begin position="280"/>
        <end position="299"/>
    </location>
</feature>
<dbReference type="GO" id="GO:0015990">
    <property type="term" value="P:electron transport coupled proton transport"/>
    <property type="evidence" value="ECO:0007669"/>
    <property type="project" value="TreeGrafter"/>
</dbReference>
<evidence type="ECO:0000259" key="8">
    <source>
        <dbReference type="Pfam" id="PF00361"/>
    </source>
</evidence>
<reference evidence="9" key="2">
    <citation type="journal article" date="2021" name="PeerJ">
        <title>Extensive microbial diversity within the chicken gut microbiome revealed by metagenomics and culture.</title>
        <authorList>
            <person name="Gilroy R."/>
            <person name="Ravi A."/>
            <person name="Getino M."/>
            <person name="Pursley I."/>
            <person name="Horton D.L."/>
            <person name="Alikhan N.F."/>
            <person name="Baker D."/>
            <person name="Gharbi K."/>
            <person name="Hall N."/>
            <person name="Watson M."/>
            <person name="Adriaenssens E.M."/>
            <person name="Foster-Nyarko E."/>
            <person name="Jarju S."/>
            <person name="Secka A."/>
            <person name="Antonio M."/>
            <person name="Oren A."/>
            <person name="Chaudhuri R.R."/>
            <person name="La Ragione R."/>
            <person name="Hildebrand F."/>
            <person name="Pallen M.J."/>
        </authorList>
    </citation>
    <scope>NUCLEOTIDE SEQUENCE</scope>
    <source>
        <strain evidence="9">21143</strain>
    </source>
</reference>
<feature type="transmembrane region" description="Helical" evidence="7">
    <location>
        <begin position="416"/>
        <end position="436"/>
    </location>
</feature>
<dbReference type="Pfam" id="PF00361">
    <property type="entry name" value="Proton_antipo_M"/>
    <property type="match status" value="1"/>
</dbReference>
<feature type="transmembrane region" description="Helical" evidence="7">
    <location>
        <begin position="375"/>
        <end position="396"/>
    </location>
</feature>
<feature type="transmembrane region" description="Helical" evidence="7">
    <location>
        <begin position="137"/>
        <end position="154"/>
    </location>
</feature>
<dbReference type="EMBL" id="DVKT01000036">
    <property type="protein sequence ID" value="HIT39389.1"/>
    <property type="molecule type" value="Genomic_DNA"/>
</dbReference>
<sequence length="499" mass="54724">MNFLSLFVLIPLLMMAGLALSKEMKQIRAVAVIGSSLQLVFAFIVLFMFLGERAAGNTAEMLFVADTVWYAPLDIHYTVGVDGVSVAMLLLSAIVVFAGVFASWKIDPLPKEFFLWLILLSIGVFGFFISINLFTMFMFYEIALIPMYLLIGVWGSGNKTYSAMKLTLMLMGGSALLLIGILGIYFHSSADGNLTMNILEIAKNNAIPHDMQYYLFPLTFVGFGVLGAMFPFHTWSPDGHASAPTAVSMLHAGVLMKLGGYGCFRVAMYLMPWAATELSWIFLILTGISVVYGAFSACVQTDLKYINAYSSVSHCGLVLFALLMWNTTAMTGAVLQMLSHGLMTALFFALIGMIYGRTHTRDIREMGGLMKIMPFLSACYVIAGLASLGLPGLSGFVAEMTVFVGSFQWSDPFHRVFTIVACTSIVITAVYILRVVGKLLYGKVQNEHHRELTDAVWYERLSAITLIVGVAAIGMAPGWISNLISDSMSVISERILQYI</sequence>
<feature type="transmembrane region" description="Helical" evidence="7">
    <location>
        <begin position="337"/>
        <end position="355"/>
    </location>
</feature>
<accession>A0A9D1GFP1</accession>
<dbReference type="GO" id="GO:0016020">
    <property type="term" value="C:membrane"/>
    <property type="evidence" value="ECO:0007669"/>
    <property type="project" value="UniProtKB-SubCell"/>
</dbReference>
<feature type="domain" description="NADH:quinone oxidoreductase/Mrp antiporter transmembrane" evidence="8">
    <location>
        <begin position="131"/>
        <end position="419"/>
    </location>
</feature>
<dbReference type="InterPro" id="IPR003918">
    <property type="entry name" value="NADH_UbQ_OxRdtase"/>
</dbReference>
<comment type="subcellular location">
    <subcellularLocation>
        <location evidence="1">Endomembrane system</location>
        <topology evidence="1">Multi-pass membrane protein</topology>
    </subcellularLocation>
    <subcellularLocation>
        <location evidence="6">Membrane</location>
        <topology evidence="6">Multi-pass membrane protein</topology>
    </subcellularLocation>
</comment>
<organism evidence="9 10">
    <name type="scientific">Candidatus Caccoplasma intestinavium</name>
    <dbReference type="NCBI Taxonomy" id="2840716"/>
    <lineage>
        <taxon>Bacteria</taxon>
        <taxon>Pseudomonadati</taxon>
        <taxon>Bacteroidota</taxon>
        <taxon>Bacteroidia</taxon>
        <taxon>Bacteroidales</taxon>
        <taxon>Bacteroidaceae</taxon>
        <taxon>Bacteroidaceae incertae sedis</taxon>
        <taxon>Candidatus Caccoplasma</taxon>
    </lineage>
</organism>
<evidence type="ECO:0000256" key="4">
    <source>
        <dbReference type="ARBA" id="ARBA00022989"/>
    </source>
</evidence>
<keyword evidence="3 6" id="KW-0812">Transmembrane</keyword>
<protein>
    <submittedName>
        <fullName evidence="9">NADH-quinone oxidoreductase subunit M</fullName>
    </submittedName>
</protein>
<dbReference type="Proteomes" id="UP000886722">
    <property type="component" value="Unassembled WGS sequence"/>
</dbReference>